<comment type="caution">
    <text evidence="1">The sequence shown here is derived from an EMBL/GenBank/DDBJ whole genome shotgun (WGS) entry which is preliminary data.</text>
</comment>
<evidence type="ECO:0000313" key="1">
    <source>
        <dbReference type="EMBL" id="KAK0634034.1"/>
    </source>
</evidence>
<proteinExistence type="predicted"/>
<name>A0AA39XHD2_9PEZI</name>
<keyword evidence="2" id="KW-1185">Reference proteome</keyword>
<protein>
    <submittedName>
        <fullName evidence="1">Uncharacterized protein</fullName>
    </submittedName>
</protein>
<dbReference type="Proteomes" id="UP001175000">
    <property type="component" value="Unassembled WGS sequence"/>
</dbReference>
<dbReference type="EMBL" id="JAULSU010000001">
    <property type="protein sequence ID" value="KAK0634034.1"/>
    <property type="molecule type" value="Genomic_DNA"/>
</dbReference>
<evidence type="ECO:0000313" key="2">
    <source>
        <dbReference type="Proteomes" id="UP001175000"/>
    </source>
</evidence>
<organism evidence="1 2">
    <name type="scientific">Immersiella caudata</name>
    <dbReference type="NCBI Taxonomy" id="314043"/>
    <lineage>
        <taxon>Eukaryota</taxon>
        <taxon>Fungi</taxon>
        <taxon>Dikarya</taxon>
        <taxon>Ascomycota</taxon>
        <taxon>Pezizomycotina</taxon>
        <taxon>Sordariomycetes</taxon>
        <taxon>Sordariomycetidae</taxon>
        <taxon>Sordariales</taxon>
        <taxon>Lasiosphaeriaceae</taxon>
        <taxon>Immersiella</taxon>
    </lineage>
</organism>
<sequence>MLAFRNTQHLCMLNGGHIPNLPRPCKRYTDILALCGPPYARVSPIVRVEAQTLPRGITDQTPLTQPAYIVGLPDFYLGDCDRRGGRPENPKDVVGVGAEDGVGPGEGILSEANAPAATAGAEAGTGSAGSVSVQIRLRKGFVRNSDRIKRKGWDDRWRFRSTCWRCGDGVAAPPRCGYASPRHHHGLLTLPFCELALAAPKATLILHRPSQHNKIVDDDSKKARVVVDFN</sequence>
<reference evidence="1" key="1">
    <citation type="submission" date="2023-06" db="EMBL/GenBank/DDBJ databases">
        <title>Genome-scale phylogeny and comparative genomics of the fungal order Sordariales.</title>
        <authorList>
            <consortium name="Lawrence Berkeley National Laboratory"/>
            <person name="Hensen N."/>
            <person name="Bonometti L."/>
            <person name="Westerberg I."/>
            <person name="Brannstrom I.O."/>
            <person name="Guillou S."/>
            <person name="Cros-Aarteil S."/>
            <person name="Calhoun S."/>
            <person name="Haridas S."/>
            <person name="Kuo A."/>
            <person name="Mondo S."/>
            <person name="Pangilinan J."/>
            <person name="Riley R."/>
            <person name="Labutti K."/>
            <person name="Andreopoulos B."/>
            <person name="Lipzen A."/>
            <person name="Chen C."/>
            <person name="Yanf M."/>
            <person name="Daum C."/>
            <person name="Ng V."/>
            <person name="Clum A."/>
            <person name="Steindorff A."/>
            <person name="Ohm R."/>
            <person name="Martin F."/>
            <person name="Silar P."/>
            <person name="Natvig D."/>
            <person name="Lalanne C."/>
            <person name="Gautier V."/>
            <person name="Ament-Velasquez S.L."/>
            <person name="Kruys A."/>
            <person name="Hutchinson M.I."/>
            <person name="Powell A.J."/>
            <person name="Barry K."/>
            <person name="Miller A.N."/>
            <person name="Grigoriev I.V."/>
            <person name="Debuchy R."/>
            <person name="Gladieux P."/>
            <person name="Thoren M.H."/>
            <person name="Johannesson H."/>
        </authorList>
    </citation>
    <scope>NUCLEOTIDE SEQUENCE</scope>
    <source>
        <strain evidence="1">CBS 606.72</strain>
    </source>
</reference>
<dbReference type="AlphaFoldDB" id="A0AA39XHD2"/>
<gene>
    <name evidence="1" type="ORF">B0T14DRAFT_85470</name>
</gene>
<accession>A0AA39XHD2</accession>